<protein>
    <recommendedName>
        <fullName evidence="4">DUF4760 domain-containing protein</fullName>
    </recommendedName>
</protein>
<dbReference type="AlphaFoldDB" id="A0A2M7EA98"/>
<keyword evidence="1" id="KW-1133">Transmembrane helix</keyword>
<evidence type="ECO:0000313" key="3">
    <source>
        <dbReference type="Proteomes" id="UP000228886"/>
    </source>
</evidence>
<reference evidence="3" key="1">
    <citation type="submission" date="2017-09" db="EMBL/GenBank/DDBJ databases">
        <title>Depth-based differentiation of microbial function through sediment-hosted aquifers and enrichment of novel symbionts in the deep terrestrial subsurface.</title>
        <authorList>
            <person name="Probst A.J."/>
            <person name="Ladd B."/>
            <person name="Jarett J.K."/>
            <person name="Geller-Mcgrath D.E."/>
            <person name="Sieber C.M.K."/>
            <person name="Emerson J.B."/>
            <person name="Anantharaman K."/>
            <person name="Thomas B.C."/>
            <person name="Malmstrom R."/>
            <person name="Stieglmeier M."/>
            <person name="Klingl A."/>
            <person name="Woyke T."/>
            <person name="Ryan C.M."/>
            <person name="Banfield J.F."/>
        </authorList>
    </citation>
    <scope>NUCLEOTIDE SEQUENCE [LARGE SCALE GENOMIC DNA]</scope>
</reference>
<keyword evidence="1" id="KW-0812">Transmembrane</keyword>
<sequence length="144" mass="17265">MLKELKEYLIMDGAVIAIISAFVVAICSLIALIVNGINLRQETKSRRFQIFQNVFVNLMNLQEKLYTEYANKKQEWFSIFFNSLEFFAYSVNKNYISYKEFKEFFGNAVIRWYEKIFLEYCPDDEKNPKKYKELKSLYNKLKNP</sequence>
<name>A0A2M7EA98_9BACT</name>
<dbReference type="Proteomes" id="UP000228886">
    <property type="component" value="Unassembled WGS sequence"/>
</dbReference>
<organism evidence="2 3">
    <name type="scientific">bacterium (Candidatus Ratteibacteria) CG01_land_8_20_14_3_00_40_19</name>
    <dbReference type="NCBI Taxonomy" id="2014290"/>
    <lineage>
        <taxon>Bacteria</taxon>
        <taxon>Candidatus Ratteibacteria</taxon>
    </lineage>
</organism>
<proteinExistence type="predicted"/>
<evidence type="ECO:0000313" key="2">
    <source>
        <dbReference type="EMBL" id="PIV64672.1"/>
    </source>
</evidence>
<dbReference type="EMBL" id="PETL01000050">
    <property type="protein sequence ID" value="PIV64672.1"/>
    <property type="molecule type" value="Genomic_DNA"/>
</dbReference>
<evidence type="ECO:0000256" key="1">
    <source>
        <dbReference type="SAM" id="Phobius"/>
    </source>
</evidence>
<keyword evidence="1" id="KW-0472">Membrane</keyword>
<evidence type="ECO:0008006" key="4">
    <source>
        <dbReference type="Google" id="ProtNLM"/>
    </source>
</evidence>
<comment type="caution">
    <text evidence="2">The sequence shown here is derived from an EMBL/GenBank/DDBJ whole genome shotgun (WGS) entry which is preliminary data.</text>
</comment>
<accession>A0A2M7EA98</accession>
<feature type="transmembrane region" description="Helical" evidence="1">
    <location>
        <begin position="14"/>
        <end position="37"/>
    </location>
</feature>
<gene>
    <name evidence="2" type="ORF">COS11_00970</name>
</gene>